<evidence type="ECO:0008006" key="2">
    <source>
        <dbReference type="Google" id="ProtNLM"/>
    </source>
</evidence>
<comment type="caution">
    <text evidence="1">The sequence shown here is derived from an EMBL/GenBank/DDBJ whole genome shotgun (WGS) entry which is preliminary data.</text>
</comment>
<accession>A0A0F9RHZ2</accession>
<protein>
    <recommendedName>
        <fullName evidence="2">Class I SAM-dependent methyltransferase</fullName>
    </recommendedName>
</protein>
<dbReference type="Pfam" id="PF13578">
    <property type="entry name" value="Methyltransf_24"/>
    <property type="match status" value="1"/>
</dbReference>
<organism evidence="1">
    <name type="scientific">marine sediment metagenome</name>
    <dbReference type="NCBI Taxonomy" id="412755"/>
    <lineage>
        <taxon>unclassified sequences</taxon>
        <taxon>metagenomes</taxon>
        <taxon>ecological metagenomes</taxon>
    </lineage>
</organism>
<sequence>MAKLCSAHDPQPEINMWPLNLSVGLGGFYGSVEYYFGYNQLRRSILSNPEEETKFRFLVGNAGPIKCAIETGTYKGTGTALLAHYADKVITIDKHNYIDKYNFWMEYGVYQKIDSYIIEDEKDKSDLISKMDFDFAFIDGDHSLKGVRSDFNLVKKCGRVLFHDYYEQNSSFDKGSAYSQGIVPLIHSLPRSEVTISRPFAFWRKDGI</sequence>
<dbReference type="AlphaFoldDB" id="A0A0F9RHZ2"/>
<dbReference type="SUPFAM" id="SSF53335">
    <property type="entry name" value="S-adenosyl-L-methionine-dependent methyltransferases"/>
    <property type="match status" value="1"/>
</dbReference>
<evidence type="ECO:0000313" key="1">
    <source>
        <dbReference type="EMBL" id="KKN49347.1"/>
    </source>
</evidence>
<gene>
    <name evidence="1" type="ORF">LCGC14_0643780</name>
</gene>
<dbReference type="Gene3D" id="3.40.50.150">
    <property type="entry name" value="Vaccinia Virus protein VP39"/>
    <property type="match status" value="1"/>
</dbReference>
<dbReference type="EMBL" id="LAZR01001172">
    <property type="protein sequence ID" value="KKN49347.1"/>
    <property type="molecule type" value="Genomic_DNA"/>
</dbReference>
<proteinExistence type="predicted"/>
<dbReference type="InterPro" id="IPR029063">
    <property type="entry name" value="SAM-dependent_MTases_sf"/>
</dbReference>
<name>A0A0F9RHZ2_9ZZZZ</name>
<reference evidence="1" key="1">
    <citation type="journal article" date="2015" name="Nature">
        <title>Complex archaea that bridge the gap between prokaryotes and eukaryotes.</title>
        <authorList>
            <person name="Spang A."/>
            <person name="Saw J.H."/>
            <person name="Jorgensen S.L."/>
            <person name="Zaremba-Niedzwiedzka K."/>
            <person name="Martijn J."/>
            <person name="Lind A.E."/>
            <person name="van Eijk R."/>
            <person name="Schleper C."/>
            <person name="Guy L."/>
            <person name="Ettema T.J."/>
        </authorList>
    </citation>
    <scope>NUCLEOTIDE SEQUENCE</scope>
</reference>